<feature type="region of interest" description="Disordered" evidence="1">
    <location>
        <begin position="1"/>
        <end position="74"/>
    </location>
</feature>
<reference evidence="2" key="1">
    <citation type="submission" date="2018-11" db="EMBL/GenBank/DDBJ databases">
        <authorList>
            <consortium name="Pathogen Informatics"/>
        </authorList>
    </citation>
    <scope>NUCLEOTIDE SEQUENCE</scope>
</reference>
<evidence type="ECO:0000256" key="1">
    <source>
        <dbReference type="SAM" id="MobiDB-lite"/>
    </source>
</evidence>
<evidence type="ECO:0000313" key="3">
    <source>
        <dbReference type="Proteomes" id="UP000784294"/>
    </source>
</evidence>
<dbReference type="EMBL" id="CAAALY010065948">
    <property type="protein sequence ID" value="VEL24114.1"/>
    <property type="molecule type" value="Genomic_DNA"/>
</dbReference>
<proteinExistence type="predicted"/>
<feature type="region of interest" description="Disordered" evidence="1">
    <location>
        <begin position="172"/>
        <end position="204"/>
    </location>
</feature>
<comment type="caution">
    <text evidence="2">The sequence shown here is derived from an EMBL/GenBank/DDBJ whole genome shotgun (WGS) entry which is preliminary data.</text>
</comment>
<dbReference type="Proteomes" id="UP000784294">
    <property type="component" value="Unassembled WGS sequence"/>
</dbReference>
<feature type="compositionally biased region" description="Low complexity" evidence="1">
    <location>
        <begin position="1"/>
        <end position="14"/>
    </location>
</feature>
<evidence type="ECO:0000313" key="2">
    <source>
        <dbReference type="EMBL" id="VEL24114.1"/>
    </source>
</evidence>
<keyword evidence="3" id="KW-1185">Reference proteome</keyword>
<protein>
    <submittedName>
        <fullName evidence="2">Uncharacterized protein</fullName>
    </submittedName>
</protein>
<name>A0A3S5CNS8_9PLAT</name>
<organism evidence="2 3">
    <name type="scientific">Protopolystoma xenopodis</name>
    <dbReference type="NCBI Taxonomy" id="117903"/>
    <lineage>
        <taxon>Eukaryota</taxon>
        <taxon>Metazoa</taxon>
        <taxon>Spiralia</taxon>
        <taxon>Lophotrochozoa</taxon>
        <taxon>Platyhelminthes</taxon>
        <taxon>Monogenea</taxon>
        <taxon>Polyopisthocotylea</taxon>
        <taxon>Polystomatidea</taxon>
        <taxon>Polystomatidae</taxon>
        <taxon>Protopolystoma</taxon>
    </lineage>
</organism>
<dbReference type="AlphaFoldDB" id="A0A3S5CNS8"/>
<accession>A0A3S5CNS8</accession>
<sequence>MLKPSSEPSSSSCPILFIPTQTSTNAVRPKPRHTSPVSAVRGRPTPVTLPIEEPTIASRLGSTKPQDSSHSELKQTGQIVAHLNISINTSTVGNGCNFEDLKQVDYQSPQPARIAYSDYRNDDCSPKNISADSSGRTVPIHSSSELSNSFINLGLSGLPGEKERIEPAFVATGHGKEKNRRQTQLAQAGGTGEEDEDIDIEGNGDELQPILFQGILKSRVRTSLSES</sequence>
<gene>
    <name evidence="2" type="ORF">PXEA_LOCUS17554</name>
</gene>
<feature type="compositionally biased region" description="Acidic residues" evidence="1">
    <location>
        <begin position="192"/>
        <end position="204"/>
    </location>
</feature>